<dbReference type="PANTHER" id="PTHR47936">
    <property type="entry name" value="PPR_LONG DOMAIN-CONTAINING PROTEIN"/>
    <property type="match status" value="1"/>
</dbReference>
<evidence type="ECO:0000256" key="3">
    <source>
        <dbReference type="PROSITE-ProRule" id="PRU00708"/>
    </source>
</evidence>
<dbReference type="eggNOG" id="KOG4197">
    <property type="taxonomic scope" value="Eukaryota"/>
</dbReference>
<dbReference type="EMBL" id="KI632182">
    <property type="protein sequence ID" value="EYU23058.1"/>
    <property type="molecule type" value="Genomic_DNA"/>
</dbReference>
<dbReference type="PANTHER" id="PTHR47936:SF5">
    <property type="entry name" value="PENTACOTRIPEPTIDE-REPEAT REGION OF PRORP DOMAIN-CONTAINING PROTEIN"/>
    <property type="match status" value="1"/>
</dbReference>
<feature type="repeat" description="PPR" evidence="3">
    <location>
        <begin position="56"/>
        <end position="90"/>
    </location>
</feature>
<dbReference type="PROSITE" id="PS51375">
    <property type="entry name" value="PPR"/>
    <property type="match status" value="4"/>
</dbReference>
<accession>A0A022Q744</accession>
<name>A0A022Q744_ERYGU</name>
<dbReference type="STRING" id="4155.A0A022Q744"/>
<feature type="repeat" description="PPR" evidence="3">
    <location>
        <begin position="161"/>
        <end position="196"/>
    </location>
</feature>
<reference evidence="4 5" key="1">
    <citation type="journal article" date="2013" name="Proc. Natl. Acad. Sci. U.S.A.">
        <title>Fine-scale variation in meiotic recombination in Mimulus inferred from population shotgun sequencing.</title>
        <authorList>
            <person name="Hellsten U."/>
            <person name="Wright K.M."/>
            <person name="Jenkins J."/>
            <person name="Shu S."/>
            <person name="Yuan Y."/>
            <person name="Wessler S.R."/>
            <person name="Schmutz J."/>
            <person name="Willis J.H."/>
            <person name="Rokhsar D.S."/>
        </authorList>
    </citation>
    <scope>NUCLEOTIDE SEQUENCE [LARGE SCALE GENOMIC DNA]</scope>
    <source>
        <strain evidence="5">cv. DUN x IM62</strain>
    </source>
</reference>
<dbReference type="Gene3D" id="1.25.40.10">
    <property type="entry name" value="Tetratricopeptide repeat domain"/>
    <property type="match status" value="2"/>
</dbReference>
<dbReference type="Proteomes" id="UP000030748">
    <property type="component" value="Unassembled WGS sequence"/>
</dbReference>
<dbReference type="NCBIfam" id="TIGR00756">
    <property type="entry name" value="PPR"/>
    <property type="match status" value="5"/>
</dbReference>
<gene>
    <name evidence="4" type="ORF">MIMGU_mgv1a012249mg</name>
</gene>
<evidence type="ECO:0008006" key="6">
    <source>
        <dbReference type="Google" id="ProtNLM"/>
    </source>
</evidence>
<evidence type="ECO:0000313" key="4">
    <source>
        <dbReference type="EMBL" id="EYU23058.1"/>
    </source>
</evidence>
<keyword evidence="2" id="KW-0677">Repeat</keyword>
<feature type="repeat" description="PPR" evidence="3">
    <location>
        <begin position="126"/>
        <end position="160"/>
    </location>
</feature>
<evidence type="ECO:0000256" key="1">
    <source>
        <dbReference type="ARBA" id="ARBA00007626"/>
    </source>
</evidence>
<dbReference type="Pfam" id="PF01535">
    <property type="entry name" value="PPR"/>
    <property type="match status" value="1"/>
</dbReference>
<comment type="similarity">
    <text evidence="1">Belongs to the PPR family. P subfamily.</text>
</comment>
<feature type="repeat" description="PPR" evidence="3">
    <location>
        <begin position="91"/>
        <end position="125"/>
    </location>
</feature>
<sequence>MLDHALQLFDEMPQLNCPRTVLSFNALLSACLTSASFDKAVELFQELPAKLSIKPNLISYTTAITASCKTGSLDTSISMLKEMDKNNVEPNTVTFNILLNAFYRSGRFSEAENLWNLMEEKKVIPDLGCYNSRLLGMVNENRFSEAMVVFEGFEKKGLKPNIYTYNYLMKGFVDKGDMEEVKKWYGKILESGNCRPDFITFRTLIPFACDNGDIDFARELYEKSVGLKINFPSCKIMQEVIDKVVGQFKVGDARVD</sequence>
<dbReference type="AlphaFoldDB" id="A0A022Q744"/>
<evidence type="ECO:0000313" key="5">
    <source>
        <dbReference type="Proteomes" id="UP000030748"/>
    </source>
</evidence>
<dbReference type="Pfam" id="PF13041">
    <property type="entry name" value="PPR_2"/>
    <property type="match status" value="2"/>
</dbReference>
<dbReference type="InterPro" id="IPR011990">
    <property type="entry name" value="TPR-like_helical_dom_sf"/>
</dbReference>
<dbReference type="GO" id="GO:0003729">
    <property type="term" value="F:mRNA binding"/>
    <property type="evidence" value="ECO:0000318"/>
    <property type="project" value="GO_Central"/>
</dbReference>
<protein>
    <recommendedName>
        <fullName evidence="6">Pentacotripeptide-repeat region of PRORP domain-containing protein</fullName>
    </recommendedName>
</protein>
<evidence type="ECO:0000256" key="2">
    <source>
        <dbReference type="ARBA" id="ARBA00022737"/>
    </source>
</evidence>
<keyword evidence="5" id="KW-1185">Reference proteome</keyword>
<organism evidence="4 5">
    <name type="scientific">Erythranthe guttata</name>
    <name type="common">Yellow monkey flower</name>
    <name type="synonym">Mimulus guttatus</name>
    <dbReference type="NCBI Taxonomy" id="4155"/>
    <lineage>
        <taxon>Eukaryota</taxon>
        <taxon>Viridiplantae</taxon>
        <taxon>Streptophyta</taxon>
        <taxon>Embryophyta</taxon>
        <taxon>Tracheophyta</taxon>
        <taxon>Spermatophyta</taxon>
        <taxon>Magnoliopsida</taxon>
        <taxon>eudicotyledons</taxon>
        <taxon>Gunneridae</taxon>
        <taxon>Pentapetalae</taxon>
        <taxon>asterids</taxon>
        <taxon>lamiids</taxon>
        <taxon>Lamiales</taxon>
        <taxon>Phrymaceae</taxon>
        <taxon>Erythranthe</taxon>
    </lineage>
</organism>
<proteinExistence type="inferred from homology"/>
<dbReference type="InterPro" id="IPR002885">
    <property type="entry name" value="PPR_rpt"/>
</dbReference>
<dbReference type="SUPFAM" id="SSF81901">
    <property type="entry name" value="HCP-like"/>
    <property type="match status" value="1"/>
</dbReference>